<feature type="domain" description="G-protein coupled receptors family 1 profile" evidence="10">
    <location>
        <begin position="43"/>
        <end position="376"/>
    </location>
</feature>
<dbReference type="PROSITE" id="PS50262">
    <property type="entry name" value="G_PROTEIN_RECEP_F1_2"/>
    <property type="match status" value="1"/>
</dbReference>
<dbReference type="OrthoDB" id="6435638at2759"/>
<dbReference type="GO" id="GO:0005886">
    <property type="term" value="C:plasma membrane"/>
    <property type="evidence" value="ECO:0007669"/>
    <property type="project" value="UniProtKB-SubCell"/>
</dbReference>
<evidence type="ECO:0000256" key="1">
    <source>
        <dbReference type="ARBA" id="ARBA00004651"/>
    </source>
</evidence>
<dbReference type="PANTHER" id="PTHR24241:SF59">
    <property type="entry name" value="ADIPOKINETIC HORMONE RECEPTOR, ISOFORM C"/>
    <property type="match status" value="1"/>
</dbReference>
<keyword evidence="12" id="KW-1185">Reference proteome</keyword>
<keyword evidence="2" id="KW-1003">Cell membrane</keyword>
<feature type="region of interest" description="Disordered" evidence="8">
    <location>
        <begin position="420"/>
        <end position="444"/>
    </location>
</feature>
<dbReference type="PANTHER" id="PTHR24241">
    <property type="entry name" value="NEUROPEPTIDE RECEPTOR-RELATED G-PROTEIN COUPLED RECEPTOR"/>
    <property type="match status" value="1"/>
</dbReference>
<feature type="transmembrane region" description="Helical" evidence="9">
    <location>
        <begin position="190"/>
        <end position="213"/>
    </location>
</feature>
<evidence type="ECO:0000256" key="7">
    <source>
        <dbReference type="RuleBase" id="RU000688"/>
    </source>
</evidence>
<gene>
    <name evidence="11" type="ORF">BV898_00500</name>
</gene>
<dbReference type="SUPFAM" id="SSF81321">
    <property type="entry name" value="Family A G protein-coupled receptor-like"/>
    <property type="match status" value="1"/>
</dbReference>
<dbReference type="EMBL" id="MTYJ01000002">
    <property type="protein sequence ID" value="OQV25562.1"/>
    <property type="molecule type" value="Genomic_DNA"/>
</dbReference>
<dbReference type="Proteomes" id="UP000192578">
    <property type="component" value="Unassembled WGS sequence"/>
</dbReference>
<dbReference type="PRINTS" id="PR00237">
    <property type="entry name" value="GPCRRHODOPSN"/>
</dbReference>
<evidence type="ECO:0000256" key="9">
    <source>
        <dbReference type="SAM" id="Phobius"/>
    </source>
</evidence>
<dbReference type="Gene3D" id="1.20.1070.10">
    <property type="entry name" value="Rhodopsin 7-helix transmembrane proteins"/>
    <property type="match status" value="1"/>
</dbReference>
<evidence type="ECO:0000256" key="3">
    <source>
        <dbReference type="ARBA" id="ARBA00022692"/>
    </source>
</evidence>
<dbReference type="Pfam" id="PF00001">
    <property type="entry name" value="7tm_1"/>
    <property type="match status" value="1"/>
</dbReference>
<keyword evidence="7" id="KW-0807">Transducer</keyword>
<dbReference type="GO" id="GO:0004930">
    <property type="term" value="F:G protein-coupled receptor activity"/>
    <property type="evidence" value="ECO:0007669"/>
    <property type="project" value="UniProtKB-KW"/>
</dbReference>
<keyword evidence="6 7" id="KW-0675">Receptor</keyword>
<keyword evidence="7" id="KW-0297">G-protein coupled receptor</keyword>
<feature type="transmembrane region" description="Helical" evidence="9">
    <location>
        <begin position="63"/>
        <end position="87"/>
    </location>
</feature>
<keyword evidence="4 9" id="KW-1133">Transmembrane helix</keyword>
<evidence type="ECO:0000259" key="10">
    <source>
        <dbReference type="PROSITE" id="PS50262"/>
    </source>
</evidence>
<dbReference type="InterPro" id="IPR017452">
    <property type="entry name" value="GPCR_Rhodpsn_7TM"/>
</dbReference>
<evidence type="ECO:0000256" key="8">
    <source>
        <dbReference type="SAM" id="MobiDB-lite"/>
    </source>
</evidence>
<proteinExistence type="inferred from homology"/>
<evidence type="ECO:0000313" key="12">
    <source>
        <dbReference type="Proteomes" id="UP000192578"/>
    </source>
</evidence>
<evidence type="ECO:0000256" key="5">
    <source>
        <dbReference type="ARBA" id="ARBA00023136"/>
    </source>
</evidence>
<dbReference type="GO" id="GO:0032870">
    <property type="term" value="P:cellular response to hormone stimulus"/>
    <property type="evidence" value="ECO:0007669"/>
    <property type="project" value="TreeGrafter"/>
</dbReference>
<evidence type="ECO:0000256" key="6">
    <source>
        <dbReference type="ARBA" id="ARBA00023170"/>
    </source>
</evidence>
<keyword evidence="5 9" id="KW-0472">Membrane</keyword>
<sequence>MEENFSNNVTTTATTLPPDMLFNEGHRVQIVGYSILMTISAMENIFVLTLLCLRRPMSRMNKLLISLTVSDLLVTFLTMPLEIAWSYTVKWLADDSVCKLMMVGRIFGLYSSSFNLVAISIDRFCIIMYPFTNMTSADKRVRWSLILVWTLSALCSVPQALVFRKIYHPLYPTYGQCATFNSFPSEQLEMTYNVFVTLMIFLIPLVLFCIFYGRLWFFIRKRHIATTVCTTNPDAAASNSNRQPSSASDVIPPPPYDAVAGTTALLRPNGVPAQSKRAAWRESKHKSQSQSMCTDYNLGQSMRYSKAPNIYMRAKSKSFKMAVTLVIVFLVCWVPYYLVSCWFWFDKESLKYIDPRIQRMLFIFAVSQSCLNPIVTGVFCLRLDKKLVGLRCWRNTLGRWLRRGPPPPLLVLQPHANTPGQPMHHANHANNKGSAGNHGHVLVPSEHGHFAAGPALAANNNRSVRAATAHQRRQDQFV</sequence>
<dbReference type="PROSITE" id="PS00237">
    <property type="entry name" value="G_PROTEIN_RECEP_F1_1"/>
    <property type="match status" value="1"/>
</dbReference>
<feature type="transmembrane region" description="Helical" evidence="9">
    <location>
        <begin position="107"/>
        <end position="131"/>
    </location>
</feature>
<reference evidence="12" key="1">
    <citation type="submission" date="2017-01" db="EMBL/GenBank/DDBJ databases">
        <title>Comparative genomics of anhydrobiosis in the tardigrade Hypsibius dujardini.</title>
        <authorList>
            <person name="Yoshida Y."/>
            <person name="Koutsovoulos G."/>
            <person name="Laetsch D."/>
            <person name="Stevens L."/>
            <person name="Kumar S."/>
            <person name="Horikawa D."/>
            <person name="Ishino K."/>
            <person name="Komine S."/>
            <person name="Tomita M."/>
            <person name="Blaxter M."/>
            <person name="Arakawa K."/>
        </authorList>
    </citation>
    <scope>NUCLEOTIDE SEQUENCE [LARGE SCALE GENOMIC DNA]</scope>
    <source>
        <strain evidence="12">Z151</strain>
    </source>
</reference>
<feature type="transmembrane region" description="Helical" evidence="9">
    <location>
        <begin position="143"/>
        <end position="163"/>
    </location>
</feature>
<organism evidence="11 12">
    <name type="scientific">Hypsibius exemplaris</name>
    <name type="common">Freshwater tardigrade</name>
    <dbReference type="NCBI Taxonomy" id="2072580"/>
    <lineage>
        <taxon>Eukaryota</taxon>
        <taxon>Metazoa</taxon>
        <taxon>Ecdysozoa</taxon>
        <taxon>Tardigrada</taxon>
        <taxon>Eutardigrada</taxon>
        <taxon>Parachela</taxon>
        <taxon>Hypsibioidea</taxon>
        <taxon>Hypsibiidae</taxon>
        <taxon>Hypsibius</taxon>
    </lineage>
</organism>
<evidence type="ECO:0000256" key="2">
    <source>
        <dbReference type="ARBA" id="ARBA00022475"/>
    </source>
</evidence>
<accession>A0A1W0XDX5</accession>
<feature type="transmembrane region" description="Helical" evidence="9">
    <location>
        <begin position="322"/>
        <end position="345"/>
    </location>
</feature>
<feature type="transmembrane region" description="Helical" evidence="9">
    <location>
        <begin position="30"/>
        <end position="51"/>
    </location>
</feature>
<dbReference type="GO" id="GO:0042277">
    <property type="term" value="F:peptide binding"/>
    <property type="evidence" value="ECO:0007669"/>
    <property type="project" value="TreeGrafter"/>
</dbReference>
<comment type="similarity">
    <text evidence="7">Belongs to the G-protein coupled receptor 1 family.</text>
</comment>
<evidence type="ECO:0000256" key="4">
    <source>
        <dbReference type="ARBA" id="ARBA00022989"/>
    </source>
</evidence>
<comment type="subcellular location">
    <subcellularLocation>
        <location evidence="1">Cell membrane</location>
        <topology evidence="1">Multi-pass membrane protein</topology>
    </subcellularLocation>
</comment>
<protein>
    <submittedName>
        <fullName evidence="11">Gonadotropin-releasing hormone II receptor</fullName>
    </submittedName>
</protein>
<keyword evidence="3 7" id="KW-0812">Transmembrane</keyword>
<dbReference type="AlphaFoldDB" id="A0A1W0XDX5"/>
<comment type="caution">
    <text evidence="11">The sequence shown here is derived from an EMBL/GenBank/DDBJ whole genome shotgun (WGS) entry which is preliminary data.</text>
</comment>
<feature type="transmembrane region" description="Helical" evidence="9">
    <location>
        <begin position="357"/>
        <end position="381"/>
    </location>
</feature>
<name>A0A1W0XDX5_HYPEX</name>
<evidence type="ECO:0000313" key="11">
    <source>
        <dbReference type="EMBL" id="OQV25562.1"/>
    </source>
</evidence>
<dbReference type="InterPro" id="IPR000276">
    <property type="entry name" value="GPCR_Rhodpsn"/>
</dbReference>